<organism evidence="1 2">
    <name type="scientific">Kipferlia bialata</name>
    <dbReference type="NCBI Taxonomy" id="797122"/>
    <lineage>
        <taxon>Eukaryota</taxon>
        <taxon>Metamonada</taxon>
        <taxon>Carpediemonas-like organisms</taxon>
        <taxon>Kipferlia</taxon>
    </lineage>
</organism>
<dbReference type="EMBL" id="BDIP01002331">
    <property type="protein sequence ID" value="GIQ86127.1"/>
    <property type="molecule type" value="Genomic_DNA"/>
</dbReference>
<dbReference type="Proteomes" id="UP000265618">
    <property type="component" value="Unassembled WGS sequence"/>
</dbReference>
<comment type="caution">
    <text evidence="1">The sequence shown here is derived from an EMBL/GenBank/DDBJ whole genome shotgun (WGS) entry which is preliminary data.</text>
</comment>
<sequence>MYARHFLGSCIIALAEGPEPLVEVTDAELEVCERWLKEGRELMAEVQASESHNIYKVEGSKYPIIVPGEVWLAFEAARNRTNTPEWAGPENHLRRLREVLSVKTILRFMQAIVADGALR</sequence>
<keyword evidence="2" id="KW-1185">Reference proteome</keyword>
<protein>
    <submittedName>
        <fullName evidence="1">Uncharacterized protein</fullName>
    </submittedName>
</protein>
<proteinExistence type="predicted"/>
<dbReference type="AlphaFoldDB" id="A0A9K3GKE6"/>
<name>A0A9K3GKE6_9EUKA</name>
<gene>
    <name evidence="1" type="ORF">KIPB_007920</name>
</gene>
<reference evidence="1 2" key="1">
    <citation type="journal article" date="2018" name="PLoS ONE">
        <title>The draft genome of Kipferlia bialata reveals reductive genome evolution in fornicate parasites.</title>
        <authorList>
            <person name="Tanifuji G."/>
            <person name="Takabayashi S."/>
            <person name="Kume K."/>
            <person name="Takagi M."/>
            <person name="Nakayama T."/>
            <person name="Kamikawa R."/>
            <person name="Inagaki Y."/>
            <person name="Hashimoto T."/>
        </authorList>
    </citation>
    <scope>NUCLEOTIDE SEQUENCE [LARGE SCALE GENOMIC DNA]</scope>
    <source>
        <strain evidence="1">NY0173</strain>
    </source>
</reference>
<evidence type="ECO:0000313" key="2">
    <source>
        <dbReference type="Proteomes" id="UP000265618"/>
    </source>
</evidence>
<accession>A0A9K3GKE6</accession>
<evidence type="ECO:0000313" key="1">
    <source>
        <dbReference type="EMBL" id="GIQ86127.1"/>
    </source>
</evidence>